<evidence type="ECO:0000256" key="3">
    <source>
        <dbReference type="SAM" id="SignalP"/>
    </source>
</evidence>
<feature type="compositionally biased region" description="Pro residues" evidence="2">
    <location>
        <begin position="489"/>
        <end position="514"/>
    </location>
</feature>
<feature type="compositionally biased region" description="Pro residues" evidence="2">
    <location>
        <begin position="446"/>
        <end position="457"/>
    </location>
</feature>
<keyword evidence="3" id="KW-0732">Signal</keyword>
<dbReference type="InterPro" id="IPR003582">
    <property type="entry name" value="ShKT_dom"/>
</dbReference>
<feature type="chain" id="PRO_5001794958" description="ShKT domain-containing protein" evidence="3">
    <location>
        <begin position="20"/>
        <end position="619"/>
    </location>
</feature>
<reference evidence="5 6" key="1">
    <citation type="journal article" date="2014" name="Nat. Genet.">
        <title>Genome and transcriptome of the porcine whipworm Trichuris suis.</title>
        <authorList>
            <person name="Jex A.R."/>
            <person name="Nejsum P."/>
            <person name="Schwarz E.M."/>
            <person name="Hu L."/>
            <person name="Young N.D."/>
            <person name="Hall R.S."/>
            <person name="Korhonen P.K."/>
            <person name="Liao S."/>
            <person name="Thamsborg S."/>
            <person name="Xia J."/>
            <person name="Xu P."/>
            <person name="Wang S."/>
            <person name="Scheerlinck J.P."/>
            <person name="Hofmann A."/>
            <person name="Sternberg P.W."/>
            <person name="Wang J."/>
            <person name="Gasser R.B."/>
        </authorList>
    </citation>
    <scope>NUCLEOTIDE SEQUENCE [LARGE SCALE GENOMIC DNA]</scope>
    <source>
        <strain evidence="5">DCEP-RM93M</strain>
    </source>
</reference>
<dbReference type="SMART" id="SM00254">
    <property type="entry name" value="ShKT"/>
    <property type="match status" value="1"/>
</dbReference>
<evidence type="ECO:0000256" key="2">
    <source>
        <dbReference type="SAM" id="MobiDB-lite"/>
    </source>
</evidence>
<dbReference type="PROSITE" id="PS51670">
    <property type="entry name" value="SHKT"/>
    <property type="match status" value="1"/>
</dbReference>
<feature type="signal peptide" evidence="3">
    <location>
        <begin position="1"/>
        <end position="19"/>
    </location>
</feature>
<keyword evidence="6" id="KW-1185">Reference proteome</keyword>
<evidence type="ECO:0000256" key="1">
    <source>
        <dbReference type="PROSITE-ProRule" id="PRU01005"/>
    </source>
</evidence>
<dbReference type="EMBL" id="KL363231">
    <property type="protein sequence ID" value="KFD52115.1"/>
    <property type="molecule type" value="Genomic_DNA"/>
</dbReference>
<gene>
    <name evidence="5" type="ORF">M513_06960</name>
</gene>
<name>A0A085M4G9_9BILA</name>
<evidence type="ECO:0000313" key="6">
    <source>
        <dbReference type="Proteomes" id="UP000030764"/>
    </source>
</evidence>
<protein>
    <recommendedName>
        <fullName evidence="4">ShKT domain-containing protein</fullName>
    </recommendedName>
</protein>
<keyword evidence="1" id="KW-1015">Disulfide bond</keyword>
<sequence>MSRLAFFLFFVSLLVLGSASPEEEPLPRRLVLALHNTPGCENPSLNGAWKITDILGLCGNKFCSLPMQFCSAVVREGRKVSLECASLSDTCQAVITKELSGRGTQAFGNEKRESLGSLPSLEKPCMDSNQFCCFWAFFGECEKNSAFMKTRCQKSCGTCSCKESDKSLCEANVNVEGCKWIPKRGEEGLGKEKLGTLSHLLLFCLAARNEHERKLMYNLLTQEGRVTLRWVNPDTVNQHHHRNLVHMVAKEAVCAGDEEAACSCNLPRFLWNDFYRLLRLLANSRKTNISGSRGFSIWKCALATCPSTTACAVIWKPPFASSAAGYARSTTRIVIWKRPVTSGAAGASANLFVRTYFSDGSEVVQLLITPGPPAHLVSIKQQAVAPEQTQTQLVKPAPVPQGPYGGGEQPVINIPAPPTYDITNRCGPSAPCGPVEPAKPPVVTRRPPPPPPPPRPRPIIHDFCSGGGATQAPSQGTSGDTCQPAVLKPRPPPRPTSKPPPRPSPRPQPSPPPSNLINCAPGGGGPCGVGQPAVFPYPQPMPQPAPGGTVNCAPEFSLCVLRNQEVYCNLGAPVCGTDSYQQVVQPQPQPQPMPASPYGLRKQAMKLTFYRGRLMYQKQ</sequence>
<proteinExistence type="predicted"/>
<feature type="compositionally biased region" description="Polar residues" evidence="2">
    <location>
        <begin position="471"/>
        <end position="481"/>
    </location>
</feature>
<feature type="region of interest" description="Disordered" evidence="2">
    <location>
        <begin position="425"/>
        <end position="523"/>
    </location>
</feature>
<feature type="disulfide bond" evidence="1">
    <location>
        <begin position="125"/>
        <end position="159"/>
    </location>
</feature>
<comment type="caution">
    <text evidence="1">Lacks conserved residue(s) required for the propagation of feature annotation.</text>
</comment>
<evidence type="ECO:0000313" key="5">
    <source>
        <dbReference type="EMBL" id="KFD52115.1"/>
    </source>
</evidence>
<dbReference type="Pfam" id="PF01549">
    <property type="entry name" value="ShK"/>
    <property type="match status" value="1"/>
</dbReference>
<evidence type="ECO:0000259" key="4">
    <source>
        <dbReference type="PROSITE" id="PS51670"/>
    </source>
</evidence>
<dbReference type="Proteomes" id="UP000030764">
    <property type="component" value="Unassembled WGS sequence"/>
</dbReference>
<organism evidence="5 6">
    <name type="scientific">Trichuris suis</name>
    <name type="common">pig whipworm</name>
    <dbReference type="NCBI Taxonomy" id="68888"/>
    <lineage>
        <taxon>Eukaryota</taxon>
        <taxon>Metazoa</taxon>
        <taxon>Ecdysozoa</taxon>
        <taxon>Nematoda</taxon>
        <taxon>Enoplea</taxon>
        <taxon>Dorylaimia</taxon>
        <taxon>Trichinellida</taxon>
        <taxon>Trichuridae</taxon>
        <taxon>Trichuris</taxon>
    </lineage>
</organism>
<accession>A0A085M4G9</accession>
<feature type="domain" description="ShKT" evidence="4">
    <location>
        <begin position="125"/>
        <end position="159"/>
    </location>
</feature>
<dbReference type="AlphaFoldDB" id="A0A085M4G9"/>